<dbReference type="SUPFAM" id="SSF81593">
    <property type="entry name" value="Nucleotidyltransferase substrate binding subunit/domain"/>
    <property type="match status" value="1"/>
</dbReference>
<evidence type="ECO:0000259" key="1">
    <source>
        <dbReference type="PROSITE" id="PS50910"/>
    </source>
</evidence>
<gene>
    <name evidence="2" type="ORF">H9853_05150</name>
</gene>
<sequence length="385" mass="45659">MEELQEKVMLEDIISKITSKYDVEQIYLNAYYKKWEDYELIVLVFDKYMENLGDVVPKIVNSIKENPLFRVSCYLASEAKDKIIEGNLFLFVSCQREKLVYEKENSEFKLLTDEVDFNKCKELTIDLKNFQREKVEEFKEGYYHFKEKEQYSLASFMLHQAMELTYRHLEVLLVGKEKNTHSVQTHHKYMKKISSMYHGVFEEEGYEDFMLLLALEDIYGASRYEDNFKVDPKVLDKLEVKMESLHVHADQIFQKMLIKIEKQYIRHLHSVEGTDYVPVKIANKKIDDHLGLRNVIQELVEEFKEPVAIYMFGHRVRSFSNDSINKLGVTEVWNHHFDLLVISKKDVRARIRKLQALINERLGTSVFMISYTKAQVQKELDKNSP</sequence>
<dbReference type="AlphaFoldDB" id="A0A9D1W9S0"/>
<organism evidence="2 3">
    <name type="scientific">Candidatus Sphingobacterium stercoripullorum</name>
    <dbReference type="NCBI Taxonomy" id="2838759"/>
    <lineage>
        <taxon>Bacteria</taxon>
        <taxon>Pseudomonadati</taxon>
        <taxon>Bacteroidota</taxon>
        <taxon>Sphingobacteriia</taxon>
        <taxon>Sphingobacteriales</taxon>
        <taxon>Sphingobacteriaceae</taxon>
        <taxon>Sphingobacterium</taxon>
    </lineage>
</organism>
<name>A0A9D1W9S0_9SPHI</name>
<dbReference type="EMBL" id="DXEZ01000142">
    <property type="protein sequence ID" value="HIX54392.1"/>
    <property type="molecule type" value="Genomic_DNA"/>
</dbReference>
<proteinExistence type="predicted"/>
<comment type="caution">
    <text evidence="2">The sequence shown here is derived from an EMBL/GenBank/DDBJ whole genome shotgun (WGS) entry which is preliminary data.</text>
</comment>
<dbReference type="Gene3D" id="1.20.120.330">
    <property type="entry name" value="Nucleotidyltransferases domain 2"/>
    <property type="match status" value="1"/>
</dbReference>
<protein>
    <submittedName>
        <fullName evidence="2">HEPN domain-containing protein</fullName>
    </submittedName>
</protein>
<reference evidence="2" key="1">
    <citation type="journal article" date="2021" name="PeerJ">
        <title>Extensive microbial diversity within the chicken gut microbiome revealed by metagenomics and culture.</title>
        <authorList>
            <person name="Gilroy R."/>
            <person name="Ravi A."/>
            <person name="Getino M."/>
            <person name="Pursley I."/>
            <person name="Horton D.L."/>
            <person name="Alikhan N.F."/>
            <person name="Baker D."/>
            <person name="Gharbi K."/>
            <person name="Hall N."/>
            <person name="Watson M."/>
            <person name="Adriaenssens E.M."/>
            <person name="Foster-Nyarko E."/>
            <person name="Jarju S."/>
            <person name="Secka A."/>
            <person name="Antonio M."/>
            <person name="Oren A."/>
            <person name="Chaudhuri R.R."/>
            <person name="La Ragione R."/>
            <person name="Hildebrand F."/>
            <person name="Pallen M.J."/>
        </authorList>
    </citation>
    <scope>NUCLEOTIDE SEQUENCE</scope>
    <source>
        <strain evidence="2">1719</strain>
    </source>
</reference>
<dbReference type="InterPro" id="IPR007842">
    <property type="entry name" value="HEPN_dom"/>
</dbReference>
<dbReference type="Proteomes" id="UP000824156">
    <property type="component" value="Unassembled WGS sequence"/>
</dbReference>
<feature type="non-terminal residue" evidence="2">
    <location>
        <position position="385"/>
    </location>
</feature>
<feature type="domain" description="HEPN" evidence="1">
    <location>
        <begin position="132"/>
        <end position="252"/>
    </location>
</feature>
<reference evidence="2" key="2">
    <citation type="submission" date="2021-04" db="EMBL/GenBank/DDBJ databases">
        <authorList>
            <person name="Gilroy R."/>
        </authorList>
    </citation>
    <scope>NUCLEOTIDE SEQUENCE</scope>
    <source>
        <strain evidence="2">1719</strain>
    </source>
</reference>
<evidence type="ECO:0000313" key="3">
    <source>
        <dbReference type="Proteomes" id="UP000824156"/>
    </source>
</evidence>
<accession>A0A9D1W9S0</accession>
<dbReference type="PROSITE" id="PS50910">
    <property type="entry name" value="HEPN"/>
    <property type="match status" value="1"/>
</dbReference>
<evidence type="ECO:0000313" key="2">
    <source>
        <dbReference type="EMBL" id="HIX54392.1"/>
    </source>
</evidence>